<comment type="caution">
    <text evidence="2">The sequence shown here is derived from an EMBL/GenBank/DDBJ whole genome shotgun (WGS) entry which is preliminary data.</text>
</comment>
<keyword evidence="1" id="KW-1133">Transmembrane helix</keyword>
<accession>A0A1G1XKF4</accession>
<keyword evidence="1" id="KW-0812">Transmembrane</keyword>
<organism evidence="2 3">
    <name type="scientific">Candidatus Brennerbacteria bacterium RIFOXYD1_FULL_41_16</name>
    <dbReference type="NCBI Taxonomy" id="1797529"/>
    <lineage>
        <taxon>Bacteria</taxon>
        <taxon>Candidatus Brenneribacteriota</taxon>
    </lineage>
</organism>
<dbReference type="Proteomes" id="UP000178570">
    <property type="component" value="Unassembled WGS sequence"/>
</dbReference>
<evidence type="ECO:0000313" key="3">
    <source>
        <dbReference type="Proteomes" id="UP000178570"/>
    </source>
</evidence>
<name>A0A1G1XKF4_9BACT</name>
<evidence type="ECO:0000313" key="2">
    <source>
        <dbReference type="EMBL" id="OGY40442.1"/>
    </source>
</evidence>
<dbReference type="STRING" id="1797529.A2570_01870"/>
<dbReference type="AlphaFoldDB" id="A0A1G1XKF4"/>
<proteinExistence type="predicted"/>
<protein>
    <submittedName>
        <fullName evidence="2">Uncharacterized protein</fullName>
    </submittedName>
</protein>
<reference evidence="2 3" key="1">
    <citation type="journal article" date="2016" name="Nat. Commun.">
        <title>Thousands of microbial genomes shed light on interconnected biogeochemical processes in an aquifer system.</title>
        <authorList>
            <person name="Anantharaman K."/>
            <person name="Brown C.T."/>
            <person name="Hug L.A."/>
            <person name="Sharon I."/>
            <person name="Castelle C.J."/>
            <person name="Probst A.J."/>
            <person name="Thomas B.C."/>
            <person name="Singh A."/>
            <person name="Wilkins M.J."/>
            <person name="Karaoz U."/>
            <person name="Brodie E.L."/>
            <person name="Williams K.H."/>
            <person name="Hubbard S.S."/>
            <person name="Banfield J.F."/>
        </authorList>
    </citation>
    <scope>NUCLEOTIDE SEQUENCE [LARGE SCALE GENOMIC DNA]</scope>
</reference>
<gene>
    <name evidence="2" type="ORF">A2570_01870</name>
</gene>
<sequence>MLVRSRIKPYLILGMTVALISGGAYFWGLRSSVLSLEREAQANLEKARNFEILRIKVMKQKKECLEYLAREEGNFDQFSFCRKFIEWADVLSLGQDE</sequence>
<feature type="transmembrane region" description="Helical" evidence="1">
    <location>
        <begin position="7"/>
        <end position="28"/>
    </location>
</feature>
<evidence type="ECO:0000256" key="1">
    <source>
        <dbReference type="SAM" id="Phobius"/>
    </source>
</evidence>
<keyword evidence="1" id="KW-0472">Membrane</keyword>
<dbReference type="EMBL" id="MHHY01000008">
    <property type="protein sequence ID" value="OGY40442.1"/>
    <property type="molecule type" value="Genomic_DNA"/>
</dbReference>